<reference evidence="2 3" key="1">
    <citation type="submission" date="2019-03" db="EMBL/GenBank/DDBJ databases">
        <title>Genomic Encyclopedia of Archaeal and Bacterial Type Strains, Phase II (KMG-II): from individual species to whole genera.</title>
        <authorList>
            <person name="Goeker M."/>
        </authorList>
    </citation>
    <scope>NUCLEOTIDE SEQUENCE [LARGE SCALE GENOMIC DNA]</scope>
    <source>
        <strain evidence="2 3">DSM 24323</strain>
    </source>
</reference>
<accession>A0A4R7J466</accession>
<feature type="transmembrane region" description="Helical" evidence="1">
    <location>
        <begin position="51"/>
        <end position="73"/>
    </location>
</feature>
<sequence length="75" mass="8269">MNKKARSRVEEYAAALDELERRYSAGQISQGRYEVMKQDLLKEAGNPPPSLLTRIGIAVVVVVIGLVIIRILFGG</sequence>
<keyword evidence="1" id="KW-0812">Transmembrane</keyword>
<dbReference type="Proteomes" id="UP000295371">
    <property type="component" value="Unassembled WGS sequence"/>
</dbReference>
<dbReference type="AlphaFoldDB" id="A0A4R7J466"/>
<dbReference type="EMBL" id="SOAW01000002">
    <property type="protein sequence ID" value="TDT31143.1"/>
    <property type="molecule type" value="Genomic_DNA"/>
</dbReference>
<evidence type="ECO:0000313" key="3">
    <source>
        <dbReference type="Proteomes" id="UP000295371"/>
    </source>
</evidence>
<protein>
    <submittedName>
        <fullName evidence="2">Uncharacterized protein</fullName>
    </submittedName>
</protein>
<name>A0A4R7J466_9ACTN</name>
<organism evidence="2 3">
    <name type="scientific">Naumannella halotolerans</name>
    <dbReference type="NCBI Taxonomy" id="993414"/>
    <lineage>
        <taxon>Bacteria</taxon>
        <taxon>Bacillati</taxon>
        <taxon>Actinomycetota</taxon>
        <taxon>Actinomycetes</taxon>
        <taxon>Propionibacteriales</taxon>
        <taxon>Propionibacteriaceae</taxon>
        <taxon>Naumannella</taxon>
    </lineage>
</organism>
<evidence type="ECO:0000313" key="2">
    <source>
        <dbReference type="EMBL" id="TDT31143.1"/>
    </source>
</evidence>
<keyword evidence="1" id="KW-1133">Transmembrane helix</keyword>
<comment type="caution">
    <text evidence="2">The sequence shown here is derived from an EMBL/GenBank/DDBJ whole genome shotgun (WGS) entry which is preliminary data.</text>
</comment>
<keyword evidence="1" id="KW-0472">Membrane</keyword>
<evidence type="ECO:0000256" key="1">
    <source>
        <dbReference type="SAM" id="Phobius"/>
    </source>
</evidence>
<dbReference type="RefSeq" id="WP_133755450.1">
    <property type="nucleotide sequence ID" value="NZ_SOAW01000002.1"/>
</dbReference>
<keyword evidence="3" id="KW-1185">Reference proteome</keyword>
<gene>
    <name evidence="2" type="ORF">CLV29_2556</name>
</gene>
<proteinExistence type="predicted"/>